<dbReference type="EMBL" id="FNAC01000043">
    <property type="protein sequence ID" value="SDD63768.1"/>
    <property type="molecule type" value="Genomic_DNA"/>
</dbReference>
<proteinExistence type="predicted"/>
<evidence type="ECO:0008006" key="3">
    <source>
        <dbReference type="Google" id="ProtNLM"/>
    </source>
</evidence>
<dbReference type="STRING" id="686796.SAMN04488104_104316"/>
<dbReference type="RefSeq" id="WP_087940905.1">
    <property type="nucleotide sequence ID" value="NZ_FNAC01000043.1"/>
</dbReference>
<organism evidence="1 2">
    <name type="scientific">Algoriphagus faecimaris</name>
    <dbReference type="NCBI Taxonomy" id="686796"/>
    <lineage>
        <taxon>Bacteria</taxon>
        <taxon>Pseudomonadati</taxon>
        <taxon>Bacteroidota</taxon>
        <taxon>Cytophagia</taxon>
        <taxon>Cytophagales</taxon>
        <taxon>Cyclobacteriaceae</taxon>
        <taxon>Algoriphagus</taxon>
    </lineage>
</organism>
<protein>
    <recommendedName>
        <fullName evidence="3">6-bladed beta-propeller protein</fullName>
    </recommendedName>
</protein>
<accession>A0A1G6WD82</accession>
<dbReference type="AlphaFoldDB" id="A0A1G6WD82"/>
<name>A0A1G6WD82_9BACT</name>
<dbReference type="OrthoDB" id="1098767at2"/>
<gene>
    <name evidence="1" type="ORF">SAMN04488104_104316</name>
</gene>
<dbReference type="Pfam" id="PF17170">
    <property type="entry name" value="DUF5128"/>
    <property type="match status" value="1"/>
</dbReference>
<keyword evidence="2" id="KW-1185">Reference proteome</keyword>
<dbReference type="Proteomes" id="UP000199060">
    <property type="component" value="Unassembled WGS sequence"/>
</dbReference>
<reference evidence="2" key="1">
    <citation type="submission" date="2016-10" db="EMBL/GenBank/DDBJ databases">
        <authorList>
            <person name="Varghese N."/>
            <person name="Submissions S."/>
        </authorList>
    </citation>
    <scope>NUCLEOTIDE SEQUENCE [LARGE SCALE GENOMIC DNA]</scope>
    <source>
        <strain evidence="2">DSM 23095</strain>
    </source>
</reference>
<sequence length="374" mass="43427">MKYLNFGLILVFALCVSSCSTDSEVSDSSIYINLENVEKTNWEDIFDDIEVIPLEFTSESMLVNIHKILMLDGDYILFDKDQSVVYKFDSKGKYLSKLDKLGSAPGEYQSLYDMLINPYTNNIELLSPTGSIYTYNKDFEWIETIDIEGVRSVHKFEYYAEDIIALFSNDNRLESNFLLYSTKENRLIKKIKFEPSVFEINQIMMLGNPLIHTGEDLLYCIPFSNKVNTMDINGVKSKYIWDFGKYNFDAKDLNSNSSRDEVLEVMSYNAKNNFSTFYNYTENAKLVFAQFIFKNKFCSMVFAKESGEYRVINDFMPTETISLVENSLVSYTHIDQLNKILESNPKGSYGDLSLLRSEFENNPFLLVYRFKSIY</sequence>
<evidence type="ECO:0000313" key="2">
    <source>
        <dbReference type="Proteomes" id="UP000199060"/>
    </source>
</evidence>
<evidence type="ECO:0000313" key="1">
    <source>
        <dbReference type="EMBL" id="SDD63768.1"/>
    </source>
</evidence>